<keyword evidence="2" id="KW-1185">Reference proteome</keyword>
<evidence type="ECO:0000313" key="1">
    <source>
        <dbReference type="EMBL" id="OBR64126.1"/>
    </source>
</evidence>
<proteinExistence type="predicted"/>
<name>A0A1A5YEQ8_9BACL</name>
<dbReference type="Proteomes" id="UP000092024">
    <property type="component" value="Unassembled WGS sequence"/>
</dbReference>
<evidence type="ECO:0000313" key="2">
    <source>
        <dbReference type="Proteomes" id="UP000092024"/>
    </source>
</evidence>
<dbReference type="EMBL" id="LYPA01000066">
    <property type="protein sequence ID" value="OBR64126.1"/>
    <property type="molecule type" value="Genomic_DNA"/>
</dbReference>
<gene>
    <name evidence="1" type="ORF">A7K91_16030</name>
</gene>
<organism evidence="1 2">
    <name type="scientific">Paenibacillus oryzae</name>
    <dbReference type="NCBI Taxonomy" id="1844972"/>
    <lineage>
        <taxon>Bacteria</taxon>
        <taxon>Bacillati</taxon>
        <taxon>Bacillota</taxon>
        <taxon>Bacilli</taxon>
        <taxon>Bacillales</taxon>
        <taxon>Paenibacillaceae</taxon>
        <taxon>Paenibacillus</taxon>
    </lineage>
</organism>
<dbReference type="STRING" id="1844972.A7K91_16030"/>
<protein>
    <submittedName>
        <fullName evidence="1">Uncharacterized protein</fullName>
    </submittedName>
</protein>
<dbReference type="AlphaFoldDB" id="A0A1A5YEQ8"/>
<reference evidence="1 2" key="1">
    <citation type="submission" date="2016-05" db="EMBL/GenBank/DDBJ databases">
        <title>Paenibacillus oryzae. sp. nov., isolated from the rice root.</title>
        <authorList>
            <person name="Zhang J."/>
            <person name="Zhang X."/>
        </authorList>
    </citation>
    <scope>NUCLEOTIDE SEQUENCE [LARGE SCALE GENOMIC DNA]</scope>
    <source>
        <strain evidence="1 2">1DrF-4</strain>
    </source>
</reference>
<dbReference type="RefSeq" id="WP_068685343.1">
    <property type="nucleotide sequence ID" value="NZ_LYPA01000066.1"/>
</dbReference>
<accession>A0A1A5YEQ8</accession>
<comment type="caution">
    <text evidence="1">The sequence shown here is derived from an EMBL/GenBank/DDBJ whole genome shotgun (WGS) entry which is preliminary data.</text>
</comment>
<dbReference type="OrthoDB" id="2896980at2"/>
<sequence length="215" mass="24319">MSIVIAADGEAYWSKPVDLGFMGKFDEIIIDLDRCEAAGVIEGMSQMDILDKATVYYEDRFKNLEANADKLGEQFLMWIITHLCDIGYPFWQFDDNTFSNGGYPDYINKEVIKKFEDESGALKTGSNGSSPIYEQLYAYDPYTNCDQLTSFQIVAQYLPVLNFEKLIATIHPDLLNTSDEYINFQVSSEVCGGLLLCATYGIIYENNELEVTNNC</sequence>